<accession>Q22PL0</accession>
<dbReference type="Proteomes" id="UP000009168">
    <property type="component" value="Unassembled WGS sequence"/>
</dbReference>
<gene>
    <name evidence="1" type="ORF">TTHERM_00361340</name>
</gene>
<sequence length="149" mass="18095">MRRQYSYTYQIKISEKNINQIQITLDNNKYGCTETFKKILELSKISPSLQIISLVIDYQIFPYCLNQLFQQLKRRKYENKSVEKDKLQELFLKYQSLFIQEFLEDLKVYSIEEKFGQITENIFDEQNQSDQILKSKLLKGWFHKHQKSF</sequence>
<proteinExistence type="predicted"/>
<protein>
    <submittedName>
        <fullName evidence="1">Uncharacterized protein</fullName>
    </submittedName>
</protein>
<reference evidence="2" key="1">
    <citation type="journal article" date="2006" name="PLoS Biol.">
        <title>Macronuclear genome sequence of the ciliate Tetrahymena thermophila, a model eukaryote.</title>
        <authorList>
            <person name="Eisen J.A."/>
            <person name="Coyne R.S."/>
            <person name="Wu M."/>
            <person name="Wu D."/>
            <person name="Thiagarajan M."/>
            <person name="Wortman J.R."/>
            <person name="Badger J.H."/>
            <person name="Ren Q."/>
            <person name="Amedeo P."/>
            <person name="Jones K.M."/>
            <person name="Tallon L.J."/>
            <person name="Delcher A.L."/>
            <person name="Salzberg S.L."/>
            <person name="Silva J.C."/>
            <person name="Haas B.J."/>
            <person name="Majoros W.H."/>
            <person name="Farzad M."/>
            <person name="Carlton J.M."/>
            <person name="Smith R.K. Jr."/>
            <person name="Garg J."/>
            <person name="Pearlman R.E."/>
            <person name="Karrer K.M."/>
            <person name="Sun L."/>
            <person name="Manning G."/>
            <person name="Elde N.C."/>
            <person name="Turkewitz A.P."/>
            <person name="Asai D.J."/>
            <person name="Wilkes D.E."/>
            <person name="Wang Y."/>
            <person name="Cai H."/>
            <person name="Collins K."/>
            <person name="Stewart B.A."/>
            <person name="Lee S.R."/>
            <person name="Wilamowska K."/>
            <person name="Weinberg Z."/>
            <person name="Ruzzo W.L."/>
            <person name="Wloga D."/>
            <person name="Gaertig J."/>
            <person name="Frankel J."/>
            <person name="Tsao C.-C."/>
            <person name="Gorovsky M.A."/>
            <person name="Keeling P.J."/>
            <person name="Waller R.F."/>
            <person name="Patron N.J."/>
            <person name="Cherry J.M."/>
            <person name="Stover N.A."/>
            <person name="Krieger C.J."/>
            <person name="del Toro C."/>
            <person name="Ryder H.F."/>
            <person name="Williamson S.C."/>
            <person name="Barbeau R.A."/>
            <person name="Hamilton E.P."/>
            <person name="Orias E."/>
        </authorList>
    </citation>
    <scope>NUCLEOTIDE SEQUENCE [LARGE SCALE GENOMIC DNA]</scope>
    <source>
        <strain evidence="2">SB210</strain>
    </source>
</reference>
<dbReference type="HOGENOM" id="CLU_1753385_0_0_1"/>
<organism evidence="1 2">
    <name type="scientific">Tetrahymena thermophila (strain SB210)</name>
    <dbReference type="NCBI Taxonomy" id="312017"/>
    <lineage>
        <taxon>Eukaryota</taxon>
        <taxon>Sar</taxon>
        <taxon>Alveolata</taxon>
        <taxon>Ciliophora</taxon>
        <taxon>Intramacronucleata</taxon>
        <taxon>Oligohymenophorea</taxon>
        <taxon>Hymenostomatida</taxon>
        <taxon>Tetrahymenina</taxon>
        <taxon>Tetrahymenidae</taxon>
        <taxon>Tetrahymena</taxon>
    </lineage>
</organism>
<dbReference type="EMBL" id="GG662855">
    <property type="protein sequence ID" value="EAR87099.1"/>
    <property type="molecule type" value="Genomic_DNA"/>
</dbReference>
<dbReference type="KEGG" id="tet:TTHERM_00361340"/>
<keyword evidence="2" id="KW-1185">Reference proteome</keyword>
<dbReference type="eggNOG" id="ENOG502QQH0">
    <property type="taxonomic scope" value="Eukaryota"/>
</dbReference>
<evidence type="ECO:0000313" key="1">
    <source>
        <dbReference type="EMBL" id="EAR87099.1"/>
    </source>
</evidence>
<name>Q22PL0_TETTS</name>
<dbReference type="RefSeq" id="XP_001007344.1">
    <property type="nucleotide sequence ID" value="XM_001007344.1"/>
</dbReference>
<dbReference type="InParanoid" id="Q22PL0"/>
<dbReference type="AlphaFoldDB" id="Q22PL0"/>
<evidence type="ECO:0000313" key="2">
    <source>
        <dbReference type="Proteomes" id="UP000009168"/>
    </source>
</evidence>
<dbReference type="GeneID" id="7832725"/>